<dbReference type="InterPro" id="IPR050466">
    <property type="entry name" value="Carboxylest/Gibb_receptor"/>
</dbReference>
<dbReference type="Proteomes" id="UP000593562">
    <property type="component" value="Unassembled WGS sequence"/>
</dbReference>
<dbReference type="InterPro" id="IPR013094">
    <property type="entry name" value="AB_hydrolase_3"/>
</dbReference>
<evidence type="ECO:0000259" key="2">
    <source>
        <dbReference type="Pfam" id="PF07859"/>
    </source>
</evidence>
<dbReference type="InParanoid" id="A0A7J7CFS9"/>
<gene>
    <name evidence="3" type="ORF">HS088_TW17G00517</name>
</gene>
<protein>
    <submittedName>
        <fullName evidence="3">Carboxylesterase 9</fullName>
    </submittedName>
</protein>
<dbReference type="InterPro" id="IPR029058">
    <property type="entry name" value="AB_hydrolase_fold"/>
</dbReference>
<evidence type="ECO:0000313" key="3">
    <source>
        <dbReference type="EMBL" id="KAF5732983.1"/>
    </source>
</evidence>
<dbReference type="Gene3D" id="3.40.50.1820">
    <property type="entry name" value="alpha/beta hydrolase"/>
    <property type="match status" value="1"/>
</dbReference>
<comment type="similarity">
    <text evidence="1">Belongs to the 'GDXG' lipolytic enzyme family.</text>
</comment>
<dbReference type="PANTHER" id="PTHR23024:SF212">
    <property type="entry name" value="CARBOXYLESTERASE 9-RELATED"/>
    <property type="match status" value="1"/>
</dbReference>
<dbReference type="SUPFAM" id="SSF53474">
    <property type="entry name" value="alpha/beta-Hydrolases"/>
    <property type="match status" value="1"/>
</dbReference>
<sequence>MSDSESGFCPYRHFNIAPNPDGTLTRFTQFPTVQANPHGAPGDSVVSKDVTIDRDKNLWARIYRPTKLPSNDSIVARLPTIIYFKGGAFVFLSAADKTVHNMCSQLTSEVPAIVVSISYRLAPECRLPGQYEDAVDGILWTKQQFVDPEGDEWLRDFGDCSRCYLAGRGSGGNVVFNVAVRALDLDLKPLKICGLIMNQPMFGGNQRTGSELRFATDQLLPLPVQDLMWDLALPLTTNRDHRYCNPMVDGPHKEKFRLLQRCLLIGFGGDPRIDRMQEFVEMLADCGVAVDAQFDEFGFHNIDNVDDGWRSAILNAIREFIY</sequence>
<feature type="domain" description="Alpha/beta hydrolase fold-3" evidence="2">
    <location>
        <begin position="81"/>
        <end position="301"/>
    </location>
</feature>
<dbReference type="GO" id="GO:0016787">
    <property type="term" value="F:hydrolase activity"/>
    <property type="evidence" value="ECO:0007669"/>
    <property type="project" value="InterPro"/>
</dbReference>
<reference evidence="3 4" key="1">
    <citation type="journal article" date="2020" name="Nat. Commun.">
        <title>Genome of Tripterygium wilfordii and identification of cytochrome P450 involved in triptolide biosynthesis.</title>
        <authorList>
            <person name="Tu L."/>
            <person name="Su P."/>
            <person name="Zhang Z."/>
            <person name="Gao L."/>
            <person name="Wang J."/>
            <person name="Hu T."/>
            <person name="Zhou J."/>
            <person name="Zhang Y."/>
            <person name="Zhao Y."/>
            <person name="Liu Y."/>
            <person name="Song Y."/>
            <person name="Tong Y."/>
            <person name="Lu Y."/>
            <person name="Yang J."/>
            <person name="Xu C."/>
            <person name="Jia M."/>
            <person name="Peters R.J."/>
            <person name="Huang L."/>
            <person name="Gao W."/>
        </authorList>
    </citation>
    <scope>NUCLEOTIDE SEQUENCE [LARGE SCALE GENOMIC DNA]</scope>
    <source>
        <strain evidence="4">cv. XIE 37</strain>
        <tissue evidence="3">Leaf</tissue>
    </source>
</reference>
<dbReference type="FunCoup" id="A0A7J7CFS9">
    <property type="interactions" value="92"/>
</dbReference>
<comment type="caution">
    <text evidence="3">The sequence shown here is derived from an EMBL/GenBank/DDBJ whole genome shotgun (WGS) entry which is preliminary data.</text>
</comment>
<evidence type="ECO:0000313" key="4">
    <source>
        <dbReference type="Proteomes" id="UP000593562"/>
    </source>
</evidence>
<dbReference type="AlphaFoldDB" id="A0A7J7CFS9"/>
<dbReference type="PANTHER" id="PTHR23024">
    <property type="entry name" value="ARYLACETAMIDE DEACETYLASE"/>
    <property type="match status" value="1"/>
</dbReference>
<dbReference type="Pfam" id="PF07859">
    <property type="entry name" value="Abhydrolase_3"/>
    <property type="match status" value="1"/>
</dbReference>
<keyword evidence="4" id="KW-1185">Reference proteome</keyword>
<organism evidence="3 4">
    <name type="scientific">Tripterygium wilfordii</name>
    <name type="common">Thunder God vine</name>
    <dbReference type="NCBI Taxonomy" id="458696"/>
    <lineage>
        <taxon>Eukaryota</taxon>
        <taxon>Viridiplantae</taxon>
        <taxon>Streptophyta</taxon>
        <taxon>Embryophyta</taxon>
        <taxon>Tracheophyta</taxon>
        <taxon>Spermatophyta</taxon>
        <taxon>Magnoliopsida</taxon>
        <taxon>eudicotyledons</taxon>
        <taxon>Gunneridae</taxon>
        <taxon>Pentapetalae</taxon>
        <taxon>rosids</taxon>
        <taxon>fabids</taxon>
        <taxon>Celastrales</taxon>
        <taxon>Celastraceae</taxon>
        <taxon>Tripterygium</taxon>
    </lineage>
</organism>
<dbReference type="EMBL" id="JAAARO010000017">
    <property type="protein sequence ID" value="KAF5732983.1"/>
    <property type="molecule type" value="Genomic_DNA"/>
</dbReference>
<proteinExistence type="inferred from homology"/>
<accession>A0A7J7CFS9</accession>
<evidence type="ECO:0000256" key="1">
    <source>
        <dbReference type="ARBA" id="ARBA00010515"/>
    </source>
</evidence>
<name>A0A7J7CFS9_TRIWF</name>
<dbReference type="OrthoDB" id="408631at2759"/>